<sequence length="58" mass="6116">MPECMVDAAPQRLSARGRVVTFLVPAGYVHSTPHGSVINRGMALAALSSAIIVRARRG</sequence>
<dbReference type="Proteomes" id="UP001183388">
    <property type="component" value="Unassembled WGS sequence"/>
</dbReference>
<organism evidence="1 2">
    <name type="scientific">Streptomyces boetiae</name>
    <dbReference type="NCBI Taxonomy" id="3075541"/>
    <lineage>
        <taxon>Bacteria</taxon>
        <taxon>Bacillati</taxon>
        <taxon>Actinomycetota</taxon>
        <taxon>Actinomycetes</taxon>
        <taxon>Kitasatosporales</taxon>
        <taxon>Streptomycetaceae</taxon>
        <taxon>Streptomyces</taxon>
    </lineage>
</organism>
<evidence type="ECO:0000313" key="1">
    <source>
        <dbReference type="EMBL" id="MDT0306478.1"/>
    </source>
</evidence>
<comment type="caution">
    <text evidence="1">The sequence shown here is derived from an EMBL/GenBank/DDBJ whole genome shotgun (WGS) entry which is preliminary data.</text>
</comment>
<gene>
    <name evidence="1" type="ORF">RM780_05830</name>
</gene>
<name>A0ABU2L581_9ACTN</name>
<dbReference type="EMBL" id="JAVREN010000006">
    <property type="protein sequence ID" value="MDT0306478.1"/>
    <property type="molecule type" value="Genomic_DNA"/>
</dbReference>
<accession>A0ABU2L581</accession>
<reference evidence="2" key="1">
    <citation type="submission" date="2023-07" db="EMBL/GenBank/DDBJ databases">
        <title>30 novel species of actinomycetes from the DSMZ collection.</title>
        <authorList>
            <person name="Nouioui I."/>
        </authorList>
    </citation>
    <scope>NUCLEOTIDE SEQUENCE [LARGE SCALE GENOMIC DNA]</scope>
    <source>
        <strain evidence="2">DSM 44917</strain>
    </source>
</reference>
<evidence type="ECO:0000313" key="2">
    <source>
        <dbReference type="Proteomes" id="UP001183388"/>
    </source>
</evidence>
<keyword evidence="2" id="KW-1185">Reference proteome</keyword>
<proteinExistence type="predicted"/>
<protein>
    <submittedName>
        <fullName evidence="1">Uncharacterized protein</fullName>
    </submittedName>
</protein>
<dbReference type="RefSeq" id="WP_311629408.1">
    <property type="nucleotide sequence ID" value="NZ_JAVREN010000006.1"/>
</dbReference>